<sequence>MSETTRVRRKRGSITQDEIVTAALRLTDREGESALTFARLGHELKASPTAVYRHFANRNEILRALANHLDGISIDGYVPTDDWRRDLEDLGWRAWRTAITHPAAAAISLSLVSNGANELRAVEWVLRAIHCAGVSGRDAVVQYQVYTNLVLGSAGAQAARLSAADAVESSEGWIQVYAPKDPSRYPHAEAVKAELTSVTYEEVFAKQMQMYLDALAMTSAGRSEAPA</sequence>
<dbReference type="Gene3D" id="1.10.357.10">
    <property type="entry name" value="Tetracycline Repressor, domain 2"/>
    <property type="match status" value="1"/>
</dbReference>
<keyword evidence="1" id="KW-0805">Transcription regulation</keyword>
<gene>
    <name evidence="6" type="ORF">IT882_11505</name>
</gene>
<evidence type="ECO:0000256" key="3">
    <source>
        <dbReference type="ARBA" id="ARBA00023163"/>
    </source>
</evidence>
<dbReference type="GO" id="GO:0045892">
    <property type="term" value="P:negative regulation of DNA-templated transcription"/>
    <property type="evidence" value="ECO:0007669"/>
    <property type="project" value="InterPro"/>
</dbReference>
<dbReference type="RefSeq" id="WP_195691971.1">
    <property type="nucleotide sequence ID" value="NZ_CP064760.1"/>
</dbReference>
<evidence type="ECO:0000259" key="5">
    <source>
        <dbReference type="PROSITE" id="PS50977"/>
    </source>
</evidence>
<keyword evidence="3" id="KW-0804">Transcription</keyword>
<protein>
    <submittedName>
        <fullName evidence="6">TetR/AcrR family transcriptional regulator</fullName>
    </submittedName>
</protein>
<dbReference type="GO" id="GO:0003677">
    <property type="term" value="F:DNA binding"/>
    <property type="evidence" value="ECO:0007669"/>
    <property type="project" value="UniProtKB-UniRule"/>
</dbReference>
<dbReference type="PROSITE" id="PS50977">
    <property type="entry name" value="HTH_TETR_2"/>
    <property type="match status" value="1"/>
</dbReference>
<keyword evidence="2 4" id="KW-0238">DNA-binding</keyword>
<dbReference type="InterPro" id="IPR009057">
    <property type="entry name" value="Homeodomain-like_sf"/>
</dbReference>
<dbReference type="Pfam" id="PF02909">
    <property type="entry name" value="TetR_C_1"/>
    <property type="match status" value="1"/>
</dbReference>
<dbReference type="KEGG" id="msf:IT882_11505"/>
<dbReference type="SUPFAM" id="SSF48498">
    <property type="entry name" value="Tetracyclin repressor-like, C-terminal domain"/>
    <property type="match status" value="1"/>
</dbReference>
<evidence type="ECO:0000313" key="7">
    <source>
        <dbReference type="Proteomes" id="UP000594480"/>
    </source>
</evidence>
<feature type="domain" description="HTH tetR-type" evidence="5">
    <location>
        <begin position="13"/>
        <end position="73"/>
    </location>
</feature>
<dbReference type="InterPro" id="IPR001647">
    <property type="entry name" value="HTH_TetR"/>
</dbReference>
<evidence type="ECO:0000313" key="6">
    <source>
        <dbReference type="EMBL" id="QPE03880.1"/>
    </source>
</evidence>
<dbReference type="Gene3D" id="1.10.10.60">
    <property type="entry name" value="Homeodomain-like"/>
    <property type="match status" value="1"/>
</dbReference>
<evidence type="ECO:0000256" key="2">
    <source>
        <dbReference type="ARBA" id="ARBA00023125"/>
    </source>
</evidence>
<dbReference type="InterPro" id="IPR004111">
    <property type="entry name" value="Repressor_TetR_C"/>
</dbReference>
<evidence type="ECO:0000256" key="4">
    <source>
        <dbReference type="PROSITE-ProRule" id="PRU00335"/>
    </source>
</evidence>
<reference evidence="6 7" key="1">
    <citation type="submission" date="2020-11" db="EMBL/GenBank/DDBJ databases">
        <title>Amino acid is mineralized and recycled by bacteria in oceanic microbiome.</title>
        <authorList>
            <person name="Zheng L.Y."/>
        </authorList>
    </citation>
    <scope>NUCLEOTIDE SEQUENCE [LARGE SCALE GENOMIC DNA]</scope>
    <source>
        <strain evidence="6 7">A32-1</strain>
    </source>
</reference>
<proteinExistence type="predicted"/>
<dbReference type="Pfam" id="PF00440">
    <property type="entry name" value="TetR_N"/>
    <property type="match status" value="1"/>
</dbReference>
<keyword evidence="7" id="KW-1185">Reference proteome</keyword>
<dbReference type="Proteomes" id="UP000594480">
    <property type="component" value="Chromosome"/>
</dbReference>
<accession>A0A7S8MWN8</accession>
<name>A0A7S8MWN8_9MICO</name>
<dbReference type="InterPro" id="IPR036271">
    <property type="entry name" value="Tet_transcr_reg_TetR-rel_C_sf"/>
</dbReference>
<dbReference type="AlphaFoldDB" id="A0A7S8MWN8"/>
<feature type="DNA-binding region" description="H-T-H motif" evidence="4">
    <location>
        <begin position="36"/>
        <end position="55"/>
    </location>
</feature>
<evidence type="ECO:0000256" key="1">
    <source>
        <dbReference type="ARBA" id="ARBA00023015"/>
    </source>
</evidence>
<dbReference type="EMBL" id="CP064760">
    <property type="protein sequence ID" value="QPE03880.1"/>
    <property type="molecule type" value="Genomic_DNA"/>
</dbReference>
<dbReference type="SUPFAM" id="SSF46689">
    <property type="entry name" value="Homeodomain-like"/>
    <property type="match status" value="1"/>
</dbReference>
<organism evidence="6 7">
    <name type="scientific">Microbacterium schleiferi</name>
    <dbReference type="NCBI Taxonomy" id="69362"/>
    <lineage>
        <taxon>Bacteria</taxon>
        <taxon>Bacillati</taxon>
        <taxon>Actinomycetota</taxon>
        <taxon>Actinomycetes</taxon>
        <taxon>Micrococcales</taxon>
        <taxon>Microbacteriaceae</taxon>
        <taxon>Microbacterium</taxon>
    </lineage>
</organism>